<dbReference type="SMART" id="SM00945">
    <property type="entry name" value="ProQ"/>
    <property type="match status" value="1"/>
</dbReference>
<evidence type="ECO:0000256" key="2">
    <source>
        <dbReference type="SAM" id="MobiDB-lite"/>
    </source>
</evidence>
<evidence type="ECO:0000256" key="1">
    <source>
        <dbReference type="ARBA" id="ARBA00022884"/>
    </source>
</evidence>
<dbReference type="InterPro" id="IPR036442">
    <property type="entry name" value="ProQ/FinO_sf"/>
</dbReference>
<dbReference type="AlphaFoldDB" id="A0A1Y1Q7P1"/>
<feature type="compositionally biased region" description="Basic residues" evidence="2">
    <location>
        <begin position="57"/>
        <end position="79"/>
    </location>
</feature>
<proteinExistence type="predicted"/>
<keyword evidence="1" id="KW-0694">RNA-binding</keyword>
<feature type="domain" description="ProQ/FinO" evidence="3">
    <location>
        <begin position="85"/>
        <end position="180"/>
    </location>
</feature>
<dbReference type="Proteomes" id="UP000192491">
    <property type="component" value="Unassembled WGS sequence"/>
</dbReference>
<gene>
    <name evidence="4" type="ORF">BWK73_52430</name>
</gene>
<feature type="region of interest" description="Disordered" evidence="2">
    <location>
        <begin position="1"/>
        <end position="85"/>
    </location>
</feature>
<reference evidence="4 5" key="1">
    <citation type="submission" date="2017-01" db="EMBL/GenBank/DDBJ databases">
        <title>Novel large sulfur bacteria in the metagenomes of groundwater-fed chemosynthetic microbial mats in the Lake Huron basin.</title>
        <authorList>
            <person name="Sharrar A.M."/>
            <person name="Flood B.E."/>
            <person name="Bailey J.V."/>
            <person name="Jones D.S."/>
            <person name="Biddanda B."/>
            <person name="Ruberg S.A."/>
            <person name="Marcus D.N."/>
            <person name="Dick G.J."/>
        </authorList>
    </citation>
    <scope>NUCLEOTIDE SEQUENCE [LARGE SCALE GENOMIC DNA]</scope>
    <source>
        <strain evidence="4">A8</strain>
    </source>
</reference>
<dbReference type="GO" id="GO:0003723">
    <property type="term" value="F:RNA binding"/>
    <property type="evidence" value="ECO:0007669"/>
    <property type="project" value="UniProtKB-KW"/>
</dbReference>
<dbReference type="InterPro" id="IPR016103">
    <property type="entry name" value="ProQ/FinO"/>
</dbReference>
<feature type="compositionally biased region" description="Polar residues" evidence="2">
    <location>
        <begin position="10"/>
        <end position="25"/>
    </location>
</feature>
<organism evidence="4 5">
    <name type="scientific">Thiothrix lacustris</name>
    <dbReference type="NCBI Taxonomy" id="525917"/>
    <lineage>
        <taxon>Bacteria</taxon>
        <taxon>Pseudomonadati</taxon>
        <taxon>Pseudomonadota</taxon>
        <taxon>Gammaproteobacteria</taxon>
        <taxon>Thiotrichales</taxon>
        <taxon>Thiotrichaceae</taxon>
        <taxon>Thiothrix</taxon>
    </lineage>
</organism>
<dbReference type="STRING" id="1123401.GCA_000621325_01475"/>
<accession>A0A1Y1Q7P1</accession>
<dbReference type="Pfam" id="PF04352">
    <property type="entry name" value="ProQ"/>
    <property type="match status" value="1"/>
</dbReference>
<evidence type="ECO:0000259" key="3">
    <source>
        <dbReference type="SMART" id="SM00945"/>
    </source>
</evidence>
<comment type="caution">
    <text evidence="4">The sequence shown here is derived from an EMBL/GenBank/DDBJ whole genome shotgun (WGS) entry which is preliminary data.</text>
</comment>
<evidence type="ECO:0000313" key="4">
    <source>
        <dbReference type="EMBL" id="OQW98446.1"/>
    </source>
</evidence>
<protein>
    <recommendedName>
        <fullName evidence="3">ProQ/FinO domain-containing protein</fullName>
    </recommendedName>
</protein>
<dbReference type="EMBL" id="MTEJ01000751">
    <property type="protein sequence ID" value="OQW98446.1"/>
    <property type="molecule type" value="Genomic_DNA"/>
</dbReference>
<sequence length="183" mass="20529">MTDEKPRKTLSITRKPASSTVQAENDGNAPTGIKRTGKRIITREQLPDVQKPGIPKKPPKKPNKPTQGKRPRQPPKPKKTPPSELRARELNDSLNGFAVWLQRQPLALGIEKQVFRYIADHHLSASKRVVQRLLYAHTHRRDYLQAVAAGGMRYGLDGQEAEAITAAERDYAVRVLALKKCSE</sequence>
<name>A0A1Y1Q7P1_9GAMM</name>
<dbReference type="SUPFAM" id="SSF48657">
    <property type="entry name" value="FinO-like"/>
    <property type="match status" value="1"/>
</dbReference>
<evidence type="ECO:0000313" key="5">
    <source>
        <dbReference type="Proteomes" id="UP000192491"/>
    </source>
</evidence>
<dbReference type="Gene3D" id="1.10.1710.10">
    <property type="entry name" value="ProQ/FinO domain"/>
    <property type="match status" value="1"/>
</dbReference>